<protein>
    <submittedName>
        <fullName evidence="2">Uncharacterized protein</fullName>
    </submittedName>
</protein>
<comment type="caution">
    <text evidence="2">The sequence shown here is derived from an EMBL/GenBank/DDBJ whole genome shotgun (WGS) entry which is preliminary data.</text>
</comment>
<gene>
    <name evidence="2" type="ORF">RRG08_065122</name>
</gene>
<dbReference type="AlphaFoldDB" id="A0AAE0ZAJ3"/>
<sequence>MRPQPLVRQFNTVGLRRNNWERIGTKRPFWVAVWVQGSGCHTVMLWYSTQYAVRDTRVRTLNNHGKLERPASVNVDKLRTTETRDHSNHGPKDKNAGVYREPLKIST</sequence>
<evidence type="ECO:0000313" key="2">
    <source>
        <dbReference type="EMBL" id="KAK3765366.1"/>
    </source>
</evidence>
<evidence type="ECO:0000256" key="1">
    <source>
        <dbReference type="SAM" id="MobiDB-lite"/>
    </source>
</evidence>
<accession>A0AAE0ZAJ3</accession>
<keyword evidence="3" id="KW-1185">Reference proteome</keyword>
<dbReference type="EMBL" id="JAWDGP010004318">
    <property type="protein sequence ID" value="KAK3765366.1"/>
    <property type="molecule type" value="Genomic_DNA"/>
</dbReference>
<organism evidence="2 3">
    <name type="scientific">Elysia crispata</name>
    <name type="common">lettuce slug</name>
    <dbReference type="NCBI Taxonomy" id="231223"/>
    <lineage>
        <taxon>Eukaryota</taxon>
        <taxon>Metazoa</taxon>
        <taxon>Spiralia</taxon>
        <taxon>Lophotrochozoa</taxon>
        <taxon>Mollusca</taxon>
        <taxon>Gastropoda</taxon>
        <taxon>Heterobranchia</taxon>
        <taxon>Euthyneura</taxon>
        <taxon>Panpulmonata</taxon>
        <taxon>Sacoglossa</taxon>
        <taxon>Placobranchoidea</taxon>
        <taxon>Plakobranchidae</taxon>
        <taxon>Elysia</taxon>
    </lineage>
</organism>
<reference evidence="2" key="1">
    <citation type="journal article" date="2023" name="G3 (Bethesda)">
        <title>A reference genome for the long-term kleptoplast-retaining sea slug Elysia crispata morphotype clarki.</title>
        <authorList>
            <person name="Eastman K.E."/>
            <person name="Pendleton A.L."/>
            <person name="Shaikh M.A."/>
            <person name="Suttiyut T."/>
            <person name="Ogas R."/>
            <person name="Tomko P."/>
            <person name="Gavelis G."/>
            <person name="Widhalm J.R."/>
            <person name="Wisecaver J.H."/>
        </authorList>
    </citation>
    <scope>NUCLEOTIDE SEQUENCE</scope>
    <source>
        <strain evidence="2">ECLA1</strain>
    </source>
</reference>
<name>A0AAE0ZAJ3_9GAST</name>
<feature type="compositionally biased region" description="Basic and acidic residues" evidence="1">
    <location>
        <begin position="76"/>
        <end position="95"/>
    </location>
</feature>
<dbReference type="Proteomes" id="UP001283361">
    <property type="component" value="Unassembled WGS sequence"/>
</dbReference>
<evidence type="ECO:0000313" key="3">
    <source>
        <dbReference type="Proteomes" id="UP001283361"/>
    </source>
</evidence>
<proteinExistence type="predicted"/>
<feature type="region of interest" description="Disordered" evidence="1">
    <location>
        <begin position="65"/>
        <end position="107"/>
    </location>
</feature>